<keyword evidence="5" id="KW-1185">Reference proteome</keyword>
<dbReference type="OrthoDB" id="9785826at2"/>
<keyword evidence="2" id="KW-0560">Oxidoreductase</keyword>
<protein>
    <submittedName>
        <fullName evidence="4">Oxidoreductase</fullName>
    </submittedName>
</protein>
<dbReference type="RefSeq" id="WP_097372999.1">
    <property type="nucleotide sequence ID" value="NZ_CP021404.1"/>
</dbReference>
<proteinExistence type="inferred from homology"/>
<name>A0A291LYM1_9RHOB</name>
<dbReference type="InterPro" id="IPR002347">
    <property type="entry name" value="SDR_fam"/>
</dbReference>
<evidence type="ECO:0000313" key="4">
    <source>
        <dbReference type="EMBL" id="ATI41608.1"/>
    </source>
</evidence>
<dbReference type="Gene3D" id="3.40.50.720">
    <property type="entry name" value="NAD(P)-binding Rossmann-like Domain"/>
    <property type="match status" value="1"/>
</dbReference>
<dbReference type="PRINTS" id="PR00081">
    <property type="entry name" value="GDHRDH"/>
</dbReference>
<dbReference type="Proteomes" id="UP000219050">
    <property type="component" value="Chromosome"/>
</dbReference>
<dbReference type="KEGG" id="cmag:CBW24_06040"/>
<dbReference type="PRINTS" id="PR00080">
    <property type="entry name" value="SDRFAMILY"/>
</dbReference>
<dbReference type="PANTHER" id="PTHR24320">
    <property type="entry name" value="RETINOL DEHYDROGENASE"/>
    <property type="match status" value="1"/>
</dbReference>
<dbReference type="GO" id="GO:0016491">
    <property type="term" value="F:oxidoreductase activity"/>
    <property type="evidence" value="ECO:0007669"/>
    <property type="project" value="UniProtKB-KW"/>
</dbReference>
<reference evidence="4 5" key="1">
    <citation type="submission" date="2017-05" db="EMBL/GenBank/DDBJ databases">
        <title>Comparative genomic and metabolic analysis of manganese-oxidizing mechanisms in Celeribater manganoxidans DY25T: its adaption to the environment of polymetallic nodule.</title>
        <authorList>
            <person name="Wang X."/>
        </authorList>
    </citation>
    <scope>NUCLEOTIDE SEQUENCE [LARGE SCALE GENOMIC DNA]</scope>
    <source>
        <strain evidence="4 5">DY25</strain>
    </source>
</reference>
<evidence type="ECO:0000313" key="5">
    <source>
        <dbReference type="Proteomes" id="UP000219050"/>
    </source>
</evidence>
<dbReference type="AlphaFoldDB" id="A0A291LYM1"/>
<evidence type="ECO:0000256" key="2">
    <source>
        <dbReference type="ARBA" id="ARBA00023002"/>
    </source>
</evidence>
<dbReference type="SUPFAM" id="SSF51735">
    <property type="entry name" value="NAD(P)-binding Rossmann-fold domains"/>
    <property type="match status" value="1"/>
</dbReference>
<organism evidence="4 5">
    <name type="scientific">Pacificitalea manganoxidans</name>
    <dbReference type="NCBI Taxonomy" id="1411902"/>
    <lineage>
        <taxon>Bacteria</taxon>
        <taxon>Pseudomonadati</taxon>
        <taxon>Pseudomonadota</taxon>
        <taxon>Alphaproteobacteria</taxon>
        <taxon>Rhodobacterales</taxon>
        <taxon>Paracoccaceae</taxon>
        <taxon>Pacificitalea</taxon>
    </lineage>
</organism>
<evidence type="ECO:0000256" key="3">
    <source>
        <dbReference type="RuleBase" id="RU000363"/>
    </source>
</evidence>
<dbReference type="InterPro" id="IPR036291">
    <property type="entry name" value="NAD(P)-bd_dom_sf"/>
</dbReference>
<dbReference type="Pfam" id="PF00106">
    <property type="entry name" value="adh_short"/>
    <property type="match status" value="1"/>
</dbReference>
<comment type="similarity">
    <text evidence="1 3">Belongs to the short-chain dehydrogenases/reductases (SDR) family.</text>
</comment>
<sequence length="258" mass="27323">MKTILITGATQGLGRATAQALAEQGHALIVHGRDAAKLADVARDLRRTGATITTEVANLSDPAEVAAMARRVGQSRARIDVLINNAGVFKTARTEAGGRDVRFAVNTLASALLAARLAPEMPRDGRILHLSSAAQAPVDLQALNGARKLTDMEAYAQSKLAITLWNQRFGDAHPDGPVSLAVNPGSLLATRMVREGFGTSGNDLNIGVDILTRAALSPDFAQATGRYYDNDARRLAPRYDDATATQVAAKIDALLTQF</sequence>
<dbReference type="EMBL" id="CP021404">
    <property type="protein sequence ID" value="ATI41608.1"/>
    <property type="molecule type" value="Genomic_DNA"/>
</dbReference>
<gene>
    <name evidence="4" type="ORF">CBW24_06040</name>
</gene>
<dbReference type="PANTHER" id="PTHR24320:SF148">
    <property type="entry name" value="NAD(P)-BINDING ROSSMANN-FOLD SUPERFAMILY PROTEIN"/>
    <property type="match status" value="1"/>
</dbReference>
<accession>A0A291LYM1</accession>
<evidence type="ECO:0000256" key="1">
    <source>
        <dbReference type="ARBA" id="ARBA00006484"/>
    </source>
</evidence>